<dbReference type="SMART" id="SM00409">
    <property type="entry name" value="IG"/>
    <property type="match status" value="2"/>
</dbReference>
<evidence type="ECO:0000259" key="7">
    <source>
        <dbReference type="PROSITE" id="PS50835"/>
    </source>
</evidence>
<reference evidence="8" key="2">
    <citation type="submission" date="2020-11" db="EMBL/GenBank/DDBJ databases">
        <authorList>
            <person name="McCartney M.A."/>
            <person name="Auch B."/>
            <person name="Kono T."/>
            <person name="Mallez S."/>
            <person name="Becker A."/>
            <person name="Gohl D.M."/>
            <person name="Silverstein K.A.T."/>
            <person name="Koren S."/>
            <person name="Bechman K.B."/>
            <person name="Herman A."/>
            <person name="Abrahante J.E."/>
            <person name="Garbe J."/>
        </authorList>
    </citation>
    <scope>NUCLEOTIDE SEQUENCE</scope>
    <source>
        <strain evidence="8">Duluth1</strain>
        <tissue evidence="8">Whole animal</tissue>
    </source>
</reference>
<dbReference type="InterPro" id="IPR013783">
    <property type="entry name" value="Ig-like_fold"/>
</dbReference>
<evidence type="ECO:0000256" key="5">
    <source>
        <dbReference type="ARBA" id="ARBA00023319"/>
    </source>
</evidence>
<dbReference type="InterPro" id="IPR036179">
    <property type="entry name" value="Ig-like_dom_sf"/>
</dbReference>
<organism evidence="8 9">
    <name type="scientific">Dreissena polymorpha</name>
    <name type="common">Zebra mussel</name>
    <name type="synonym">Mytilus polymorpha</name>
    <dbReference type="NCBI Taxonomy" id="45954"/>
    <lineage>
        <taxon>Eukaryota</taxon>
        <taxon>Metazoa</taxon>
        <taxon>Spiralia</taxon>
        <taxon>Lophotrochozoa</taxon>
        <taxon>Mollusca</taxon>
        <taxon>Bivalvia</taxon>
        <taxon>Autobranchia</taxon>
        <taxon>Heteroconchia</taxon>
        <taxon>Euheterodonta</taxon>
        <taxon>Imparidentia</taxon>
        <taxon>Neoheterodontei</taxon>
        <taxon>Myida</taxon>
        <taxon>Dreissenoidea</taxon>
        <taxon>Dreissenidae</taxon>
        <taxon>Dreissena</taxon>
    </lineage>
</organism>
<dbReference type="GO" id="GO:0005911">
    <property type="term" value="C:cell-cell junction"/>
    <property type="evidence" value="ECO:0007669"/>
    <property type="project" value="TreeGrafter"/>
</dbReference>
<reference evidence="8" key="1">
    <citation type="journal article" date="2019" name="bioRxiv">
        <title>The Genome of the Zebra Mussel, Dreissena polymorpha: A Resource for Invasive Species Research.</title>
        <authorList>
            <person name="McCartney M.A."/>
            <person name="Auch B."/>
            <person name="Kono T."/>
            <person name="Mallez S."/>
            <person name="Zhang Y."/>
            <person name="Obille A."/>
            <person name="Becker A."/>
            <person name="Abrahante J.E."/>
            <person name="Garbe J."/>
            <person name="Badalamenti J.P."/>
            <person name="Herman A."/>
            <person name="Mangelson H."/>
            <person name="Liachko I."/>
            <person name="Sullivan S."/>
            <person name="Sone E.D."/>
            <person name="Koren S."/>
            <person name="Silverstein K.A.T."/>
            <person name="Beckman K.B."/>
            <person name="Gohl D.M."/>
        </authorList>
    </citation>
    <scope>NUCLEOTIDE SEQUENCE</scope>
    <source>
        <strain evidence="8">Duluth1</strain>
        <tissue evidence="8">Whole animal</tissue>
    </source>
</reference>
<evidence type="ECO:0000313" key="9">
    <source>
        <dbReference type="Proteomes" id="UP000828390"/>
    </source>
</evidence>
<keyword evidence="2" id="KW-0472">Membrane</keyword>
<keyword evidence="5" id="KW-0393">Immunoglobulin domain</keyword>
<keyword evidence="4" id="KW-0325">Glycoprotein</keyword>
<dbReference type="EMBL" id="JAIWYP010000014">
    <property type="protein sequence ID" value="KAH3711565.1"/>
    <property type="molecule type" value="Genomic_DNA"/>
</dbReference>
<dbReference type="GO" id="GO:0098609">
    <property type="term" value="P:cell-cell adhesion"/>
    <property type="evidence" value="ECO:0007669"/>
    <property type="project" value="TreeGrafter"/>
</dbReference>
<keyword evidence="6" id="KW-0732">Signal</keyword>
<dbReference type="Proteomes" id="UP000828390">
    <property type="component" value="Unassembled WGS sequence"/>
</dbReference>
<evidence type="ECO:0000256" key="6">
    <source>
        <dbReference type="SAM" id="SignalP"/>
    </source>
</evidence>
<name>A0A9D3Z6K6_DREPO</name>
<evidence type="ECO:0000256" key="3">
    <source>
        <dbReference type="ARBA" id="ARBA00023157"/>
    </source>
</evidence>
<dbReference type="SUPFAM" id="SSF48726">
    <property type="entry name" value="Immunoglobulin"/>
    <property type="match status" value="2"/>
</dbReference>
<keyword evidence="9" id="KW-1185">Reference proteome</keyword>
<accession>A0A9D3Z6K6</accession>
<comment type="subcellular location">
    <subcellularLocation>
        <location evidence="1">Membrane</location>
        <topology evidence="1">Single-pass type I membrane protein</topology>
    </subcellularLocation>
</comment>
<evidence type="ECO:0000313" key="8">
    <source>
        <dbReference type="EMBL" id="KAH3711565.1"/>
    </source>
</evidence>
<dbReference type="CDD" id="cd00096">
    <property type="entry name" value="Ig"/>
    <property type="match status" value="1"/>
</dbReference>
<evidence type="ECO:0000256" key="2">
    <source>
        <dbReference type="ARBA" id="ARBA00023136"/>
    </source>
</evidence>
<keyword evidence="3" id="KW-1015">Disulfide bond</keyword>
<dbReference type="InterPro" id="IPR007110">
    <property type="entry name" value="Ig-like_dom"/>
</dbReference>
<dbReference type="PANTHER" id="PTHR11640">
    <property type="entry name" value="NEPHRIN"/>
    <property type="match status" value="1"/>
</dbReference>
<protein>
    <recommendedName>
        <fullName evidence="7">Ig-like domain-containing protein</fullName>
    </recommendedName>
</protein>
<dbReference type="InterPro" id="IPR051275">
    <property type="entry name" value="Cell_adhesion_signaling"/>
</dbReference>
<dbReference type="GO" id="GO:0005886">
    <property type="term" value="C:plasma membrane"/>
    <property type="evidence" value="ECO:0007669"/>
    <property type="project" value="TreeGrafter"/>
</dbReference>
<feature type="chain" id="PRO_5038788826" description="Ig-like domain-containing protein" evidence="6">
    <location>
        <begin position="19"/>
        <end position="547"/>
    </location>
</feature>
<gene>
    <name evidence="8" type="ORF">DPMN_071236</name>
</gene>
<evidence type="ECO:0000256" key="4">
    <source>
        <dbReference type="ARBA" id="ARBA00023180"/>
    </source>
</evidence>
<evidence type="ECO:0000256" key="1">
    <source>
        <dbReference type="ARBA" id="ARBA00004479"/>
    </source>
</evidence>
<dbReference type="PROSITE" id="PS50835">
    <property type="entry name" value="IG_LIKE"/>
    <property type="match status" value="2"/>
</dbReference>
<proteinExistence type="predicted"/>
<dbReference type="InterPro" id="IPR003599">
    <property type="entry name" value="Ig_sub"/>
</dbReference>
<comment type="caution">
    <text evidence="8">The sequence shown here is derived from an EMBL/GenBank/DDBJ whole genome shotgun (WGS) entry which is preliminary data.</text>
</comment>
<dbReference type="AlphaFoldDB" id="A0A9D3Z6K6"/>
<dbReference type="GO" id="GO:0050839">
    <property type="term" value="F:cell adhesion molecule binding"/>
    <property type="evidence" value="ECO:0007669"/>
    <property type="project" value="TreeGrafter"/>
</dbReference>
<dbReference type="Gene3D" id="2.60.40.10">
    <property type="entry name" value="Immunoglobulins"/>
    <property type="match status" value="3"/>
</dbReference>
<sequence length="547" mass="61628">MFLNTLVLGAAVTSCLEARGTPPRITIPLGNNWNRPLEYIRKGNNRTFSCVATGSATLKYEWRFNEEKLNADEKEAGFDANTGSLFIGEFFNEQLTGDYQCVVSNEFGTAMTPYLRIAATVAHAFPGSTDSFPDNVEAYTSNYLKMDCINVPKSIPAWTFNWQRGKLVSNTLSDINPLSVGERMIIDRNGSLHFLWVEMSDNRYIYVCETHNDVILIKQRNTHTMKLNVQSGTERDRPPELKYSSDVTVMAGDTAELTCIFTYYSSRGEKLDITWTFNNKEVGHGSTLRLPNIKVPDKDQNSEGEYVCEAKLGLLQPVRGKVLEARHYQMQPVSRKTVSVLLSAPPVFLRNKAPALTSIPVGQDAVFHCGATSHKSYMKPPVWMVNSKPLKVWMVNSKPLIPPPTLLIATDWRQASDRRQATDRRVKPTLLIGELSPQSGLLMVNSKPLIVWMRSPQLWMVSEAPSVDMWMCGFVDGQHQASERLVKPPCGWSTAMWVVNSKALIVMMCGWSTSMWMVNSKRQKLSPQLWMVSEAHSVDDQQQISDR</sequence>
<feature type="domain" description="Ig-like" evidence="7">
    <location>
        <begin position="239"/>
        <end position="310"/>
    </location>
</feature>
<feature type="domain" description="Ig-like" evidence="7">
    <location>
        <begin position="23"/>
        <end position="118"/>
    </location>
</feature>
<feature type="signal peptide" evidence="6">
    <location>
        <begin position="1"/>
        <end position="18"/>
    </location>
</feature>
<dbReference type="PANTHER" id="PTHR11640:SF31">
    <property type="entry name" value="IRREGULAR CHIASM C-ROUGHEST PROTEIN-RELATED"/>
    <property type="match status" value="1"/>
</dbReference>
<dbReference type="Pfam" id="PF13927">
    <property type="entry name" value="Ig_3"/>
    <property type="match status" value="1"/>
</dbReference>